<evidence type="ECO:0000259" key="2">
    <source>
        <dbReference type="SMART" id="SM00331"/>
    </source>
</evidence>
<keyword evidence="4" id="KW-1185">Reference proteome</keyword>
<dbReference type="Pfam" id="PF13581">
    <property type="entry name" value="HATPase_c_2"/>
    <property type="match status" value="1"/>
</dbReference>
<dbReference type="Proteomes" id="UP000287649">
    <property type="component" value="Unassembled WGS sequence"/>
</dbReference>
<dbReference type="Gene3D" id="3.60.40.10">
    <property type="entry name" value="PPM-type phosphatase domain"/>
    <property type="match status" value="1"/>
</dbReference>
<organism evidence="3 4">
    <name type="scientific">Pseudidiomarina homiensis</name>
    <dbReference type="NCBI Taxonomy" id="364198"/>
    <lineage>
        <taxon>Bacteria</taxon>
        <taxon>Pseudomonadati</taxon>
        <taxon>Pseudomonadota</taxon>
        <taxon>Gammaproteobacteria</taxon>
        <taxon>Alteromonadales</taxon>
        <taxon>Idiomarinaceae</taxon>
        <taxon>Pseudidiomarina</taxon>
    </lineage>
</organism>
<gene>
    <name evidence="3" type="ORF">CWI70_00625</name>
</gene>
<dbReference type="EMBL" id="PIPX01000001">
    <property type="protein sequence ID" value="RUO55328.1"/>
    <property type="molecule type" value="Genomic_DNA"/>
</dbReference>
<dbReference type="InterPro" id="IPR052016">
    <property type="entry name" value="Bact_Sigma-Reg"/>
</dbReference>
<dbReference type="PANTHER" id="PTHR43156">
    <property type="entry name" value="STAGE II SPORULATION PROTEIN E-RELATED"/>
    <property type="match status" value="1"/>
</dbReference>
<dbReference type="InterPro" id="IPR036457">
    <property type="entry name" value="PPM-type-like_dom_sf"/>
</dbReference>
<dbReference type="PANTHER" id="PTHR43156:SF2">
    <property type="entry name" value="STAGE II SPORULATION PROTEIN E"/>
    <property type="match status" value="1"/>
</dbReference>
<evidence type="ECO:0000256" key="1">
    <source>
        <dbReference type="ARBA" id="ARBA00022801"/>
    </source>
</evidence>
<dbReference type="OrthoDB" id="9811749at2"/>
<feature type="domain" description="PPM-type phosphatase" evidence="2">
    <location>
        <begin position="162"/>
        <end position="378"/>
    </location>
</feature>
<dbReference type="Pfam" id="PF07228">
    <property type="entry name" value="SpoIIE"/>
    <property type="match status" value="1"/>
</dbReference>
<dbReference type="Gene3D" id="3.30.565.10">
    <property type="entry name" value="Histidine kinase-like ATPase, C-terminal domain"/>
    <property type="match status" value="1"/>
</dbReference>
<dbReference type="AlphaFoldDB" id="A0A432Y2Z1"/>
<accession>A0A432Y2Z1</accession>
<reference evidence="4" key="1">
    <citation type="journal article" date="2018" name="Front. Microbiol.">
        <title>Genome-Based Analysis Reveals the Taxonomy and Diversity of the Family Idiomarinaceae.</title>
        <authorList>
            <person name="Liu Y."/>
            <person name="Lai Q."/>
            <person name="Shao Z."/>
        </authorList>
    </citation>
    <scope>NUCLEOTIDE SEQUENCE [LARGE SCALE GENOMIC DNA]</scope>
    <source>
        <strain evidence="4">PO-M2</strain>
    </source>
</reference>
<dbReference type="SMART" id="SM00331">
    <property type="entry name" value="PP2C_SIG"/>
    <property type="match status" value="1"/>
</dbReference>
<dbReference type="GO" id="GO:0016791">
    <property type="term" value="F:phosphatase activity"/>
    <property type="evidence" value="ECO:0007669"/>
    <property type="project" value="TreeGrafter"/>
</dbReference>
<dbReference type="RefSeq" id="WP_126769608.1">
    <property type="nucleotide sequence ID" value="NZ_PIPX01000001.1"/>
</dbReference>
<dbReference type="InterPro" id="IPR036890">
    <property type="entry name" value="HATPase_C_sf"/>
</dbReference>
<keyword evidence="1" id="KW-0378">Hydrolase</keyword>
<dbReference type="InterPro" id="IPR003594">
    <property type="entry name" value="HATPase_dom"/>
</dbReference>
<name>A0A432Y2Z1_9GAMM</name>
<protein>
    <recommendedName>
        <fullName evidence="2">PPM-type phosphatase domain-containing protein</fullName>
    </recommendedName>
</protein>
<proteinExistence type="predicted"/>
<dbReference type="SUPFAM" id="SSF81606">
    <property type="entry name" value="PP2C-like"/>
    <property type="match status" value="1"/>
</dbReference>
<dbReference type="CDD" id="cd16936">
    <property type="entry name" value="HATPase_RsbW-like"/>
    <property type="match status" value="1"/>
</dbReference>
<sequence>MASQASETTPLELVIFHDDSRFAHDTIHLLSGFPFLIIKESLGLPATIAATKKKLKERWPTVIIGREAPSLMKELATSSHLLLITATELSEQMLNAWQGDVLMGDCSPAMVRKRLSLWCASHRVENQLASFEESLSWYMQRIEREHELIEHIFRNAMSRNYLDYPHIRTLLAPAEKFNGDLCLVAPSPTGSLYVMMADFTGHGLAPATGALPVSQAFFAMSERNVSIAEMVTEFNFRLSRLLPDNMFCACFLMELSANGERITYWNGGMPPALVFGSDGEIKHRLTAEHMALGIVPTADFESDVTTLKVGSGDSIALYTDGVIELLSQQREFLGLDALEDLLRRYPERERFTDLLSELEHFRGEEPLRDDLSLAILECRETGLEPRREESNRDIFPFHFSTTLSRRELQQTDVVSTLVSALGRLPPLTAHRTTIYLLLAEVFNNALEHGLLGLESEIKAQDQGFETYYELRQEKLSQLEDGQITIQLTYFSEANQLQFEVENNGAAWRFSSAALDAEATDDEQAYGRGLALLMQLADGLEWSSDGRKVSFRYDLSRLG</sequence>
<evidence type="ECO:0000313" key="4">
    <source>
        <dbReference type="Proteomes" id="UP000287649"/>
    </source>
</evidence>
<comment type="caution">
    <text evidence="3">The sequence shown here is derived from an EMBL/GenBank/DDBJ whole genome shotgun (WGS) entry which is preliminary data.</text>
</comment>
<evidence type="ECO:0000313" key="3">
    <source>
        <dbReference type="EMBL" id="RUO55328.1"/>
    </source>
</evidence>
<dbReference type="InterPro" id="IPR001932">
    <property type="entry name" value="PPM-type_phosphatase-like_dom"/>
</dbReference>